<reference evidence="1" key="1">
    <citation type="submission" date="2019-08" db="EMBL/GenBank/DDBJ databases">
        <authorList>
            <person name="Kucharzyk K."/>
            <person name="Murdoch R.W."/>
            <person name="Higgins S."/>
            <person name="Loffler F."/>
        </authorList>
    </citation>
    <scope>NUCLEOTIDE SEQUENCE</scope>
</reference>
<dbReference type="SUPFAM" id="SSF100950">
    <property type="entry name" value="NagB/RpiA/CoA transferase-like"/>
    <property type="match status" value="1"/>
</dbReference>
<proteinExistence type="predicted"/>
<dbReference type="NCBIfam" id="NF004326">
    <property type="entry name" value="PRK05720.1"/>
    <property type="match status" value="1"/>
</dbReference>
<dbReference type="GO" id="GO:0046523">
    <property type="term" value="F:S-methyl-5-thioribose-1-phosphate isomerase activity"/>
    <property type="evidence" value="ECO:0007669"/>
    <property type="project" value="UniProtKB-EC"/>
</dbReference>
<organism evidence="1">
    <name type="scientific">bioreactor metagenome</name>
    <dbReference type="NCBI Taxonomy" id="1076179"/>
    <lineage>
        <taxon>unclassified sequences</taxon>
        <taxon>metagenomes</taxon>
        <taxon>ecological metagenomes</taxon>
    </lineage>
</organism>
<dbReference type="InterPro" id="IPR042529">
    <property type="entry name" value="IF_2B-like_C"/>
</dbReference>
<dbReference type="GO" id="GO:0019509">
    <property type="term" value="P:L-methionine salvage from methylthioadenosine"/>
    <property type="evidence" value="ECO:0007669"/>
    <property type="project" value="TreeGrafter"/>
</dbReference>
<name>A0A644X6V9_9ZZZZ</name>
<dbReference type="Gene3D" id="3.40.50.10470">
    <property type="entry name" value="Translation initiation factor eif-2b, domain 2"/>
    <property type="match status" value="1"/>
</dbReference>
<gene>
    <name evidence="1" type="primary">mtnA_14</name>
    <name evidence="1" type="ORF">SDC9_56217</name>
</gene>
<evidence type="ECO:0000313" key="1">
    <source>
        <dbReference type="EMBL" id="MPM09894.1"/>
    </source>
</evidence>
<sequence length="354" mass="38899">MTKRADDGLAFMLRYENVAWYENGAVRILDRRIYPIKTEFVTCRSHVEVAKAIADMVTQSAGPYYAAAMGMALAAYEAGDRADFDDYMEKAAYTLSHARPTTVARMESITADCLRAAKQAKAEGRPADKAVFQFAIGMMEFRYARMAKTASCLVDHFPKKGSIMTQCFGETVVGCFLRDAAARGYDLKIFCPETRPYFQGARLTASVACDQGYDVTVITDNMPGFTMMKKGIDVFTSAADAICMDGHIINKVGTFQIALCANYFGIPYFVTGAPDKKHASADDVKIEERDPLLVMDALGTRTTMEGVKGWYPAFDITPPHLVSGVATDKGMFSARDLASYFKSDEPGIYSTPVC</sequence>
<keyword evidence="1" id="KW-0413">Isomerase</keyword>
<dbReference type="InterPro" id="IPR000649">
    <property type="entry name" value="IF-2B-related"/>
</dbReference>
<accession>A0A644X6V9</accession>
<dbReference type="EC" id="5.3.1.23" evidence="1"/>
<dbReference type="EMBL" id="VSSQ01001625">
    <property type="protein sequence ID" value="MPM09894.1"/>
    <property type="molecule type" value="Genomic_DNA"/>
</dbReference>
<dbReference type="InterPro" id="IPR027363">
    <property type="entry name" value="M1Pi_N"/>
</dbReference>
<dbReference type="Pfam" id="PF01008">
    <property type="entry name" value="IF-2B"/>
    <property type="match status" value="1"/>
</dbReference>
<protein>
    <submittedName>
        <fullName evidence="1">Methylthioribose-1-phosphate isomerase</fullName>
        <ecNumber evidence="1">5.3.1.23</ecNumber>
    </submittedName>
</protein>
<dbReference type="AlphaFoldDB" id="A0A644X6V9"/>
<dbReference type="InterPro" id="IPR037171">
    <property type="entry name" value="NagB/RpiA_transferase-like"/>
</dbReference>
<dbReference type="PANTHER" id="PTHR43475">
    <property type="entry name" value="METHYLTHIORIBOSE-1-PHOSPHATE ISOMERASE"/>
    <property type="match status" value="1"/>
</dbReference>
<dbReference type="Gene3D" id="1.20.120.420">
    <property type="entry name" value="translation initiation factor eif-2b, domain 1"/>
    <property type="match status" value="1"/>
</dbReference>
<comment type="caution">
    <text evidence="1">The sequence shown here is derived from an EMBL/GenBank/DDBJ whole genome shotgun (WGS) entry which is preliminary data.</text>
</comment>
<dbReference type="PANTHER" id="PTHR43475:SF1">
    <property type="entry name" value="METHYLTHIORIBOSE-1-PHOSPHATE ISOMERASE"/>
    <property type="match status" value="1"/>
</dbReference>